<dbReference type="Pfam" id="PF01040">
    <property type="entry name" value="UbiA"/>
    <property type="match status" value="1"/>
</dbReference>
<dbReference type="EMBL" id="AMQN01002044">
    <property type="status" value="NOT_ANNOTATED_CDS"/>
    <property type="molecule type" value="Genomic_DNA"/>
</dbReference>
<evidence type="ECO:0000256" key="13">
    <source>
        <dbReference type="SAM" id="MobiDB-lite"/>
    </source>
</evidence>
<feature type="transmembrane region" description="Helical" evidence="14">
    <location>
        <begin position="296"/>
        <end position="315"/>
    </location>
</feature>
<dbReference type="GO" id="GO:0006784">
    <property type="term" value="P:heme A biosynthetic process"/>
    <property type="evidence" value="ECO:0007669"/>
    <property type="project" value="TreeGrafter"/>
</dbReference>
<comment type="catalytic activity">
    <reaction evidence="11">
        <text>heme b + (2E,6E)-farnesyl diphosphate + H2O = Fe(II)-heme o + diphosphate</text>
        <dbReference type="Rhea" id="RHEA:28070"/>
        <dbReference type="ChEBI" id="CHEBI:15377"/>
        <dbReference type="ChEBI" id="CHEBI:33019"/>
        <dbReference type="ChEBI" id="CHEBI:60344"/>
        <dbReference type="ChEBI" id="CHEBI:60530"/>
        <dbReference type="ChEBI" id="CHEBI:175763"/>
        <dbReference type="EC" id="2.5.1.141"/>
    </reaction>
</comment>
<feature type="transmembrane region" description="Helical" evidence="14">
    <location>
        <begin position="151"/>
        <end position="168"/>
    </location>
</feature>
<reference evidence="15 17" key="2">
    <citation type="journal article" date="2013" name="Nature">
        <title>Insights into bilaterian evolution from three spiralian genomes.</title>
        <authorList>
            <person name="Simakov O."/>
            <person name="Marletaz F."/>
            <person name="Cho S.J."/>
            <person name="Edsinger-Gonzales E."/>
            <person name="Havlak P."/>
            <person name="Hellsten U."/>
            <person name="Kuo D.H."/>
            <person name="Larsson T."/>
            <person name="Lv J."/>
            <person name="Arendt D."/>
            <person name="Savage R."/>
            <person name="Osoegawa K."/>
            <person name="de Jong P."/>
            <person name="Grimwood J."/>
            <person name="Chapman J.A."/>
            <person name="Shapiro H."/>
            <person name="Aerts A."/>
            <person name="Otillar R.P."/>
            <person name="Terry A.Y."/>
            <person name="Boore J.L."/>
            <person name="Grigoriev I.V."/>
            <person name="Lindberg D.R."/>
            <person name="Seaver E.C."/>
            <person name="Weisblat D.A."/>
            <person name="Putnam N.H."/>
            <person name="Rokhsar D.S."/>
        </authorList>
    </citation>
    <scope>NUCLEOTIDE SEQUENCE</scope>
    <source>
        <strain evidence="15 17">I ESC-2004</strain>
    </source>
</reference>
<feature type="transmembrane region" description="Helical" evidence="14">
    <location>
        <begin position="266"/>
        <end position="284"/>
    </location>
</feature>
<reference evidence="17" key="1">
    <citation type="submission" date="2012-12" db="EMBL/GenBank/DDBJ databases">
        <authorList>
            <person name="Hellsten U."/>
            <person name="Grimwood J."/>
            <person name="Chapman J.A."/>
            <person name="Shapiro H."/>
            <person name="Aerts A."/>
            <person name="Otillar R.P."/>
            <person name="Terry A.Y."/>
            <person name="Boore J.L."/>
            <person name="Simakov O."/>
            <person name="Marletaz F."/>
            <person name="Cho S.-J."/>
            <person name="Edsinger-Gonzales E."/>
            <person name="Havlak P."/>
            <person name="Kuo D.-H."/>
            <person name="Larsson T."/>
            <person name="Lv J."/>
            <person name="Arendt D."/>
            <person name="Savage R."/>
            <person name="Osoegawa K."/>
            <person name="de Jong P."/>
            <person name="Lindberg D.R."/>
            <person name="Seaver E.C."/>
            <person name="Weisblat D.A."/>
            <person name="Putnam N.H."/>
            <person name="Grigoriev I.V."/>
            <person name="Rokhsar D.S."/>
        </authorList>
    </citation>
    <scope>NUCLEOTIDE SEQUENCE</scope>
    <source>
        <strain evidence="17">I ESC-2004</strain>
    </source>
</reference>
<dbReference type="AlphaFoldDB" id="R7TX06"/>
<dbReference type="HOGENOM" id="CLU_029631_3_3_1"/>
<gene>
    <name evidence="15" type="ORF">CAPTEDRAFT_19609</name>
</gene>
<dbReference type="PIRSF" id="PIRSF001773">
    <property type="entry name" value="COX10"/>
    <property type="match status" value="1"/>
</dbReference>
<evidence type="ECO:0000313" key="17">
    <source>
        <dbReference type="Proteomes" id="UP000014760"/>
    </source>
</evidence>
<keyword evidence="5" id="KW-0809">Transit peptide</keyword>
<evidence type="ECO:0000256" key="5">
    <source>
        <dbReference type="ARBA" id="ARBA00022946"/>
    </source>
</evidence>
<dbReference type="InterPro" id="IPR030470">
    <property type="entry name" value="UbiA_prenylTrfase_CS"/>
</dbReference>
<dbReference type="STRING" id="283909.R7TX06"/>
<dbReference type="EC" id="2.5.1.-" evidence="12"/>
<dbReference type="PANTHER" id="PTHR43448">
    <property type="entry name" value="PROTOHEME IX FARNESYLTRANSFERASE, MITOCHONDRIAL"/>
    <property type="match status" value="1"/>
</dbReference>
<keyword evidence="6 14" id="KW-1133">Transmembrane helix</keyword>
<evidence type="ECO:0000256" key="9">
    <source>
        <dbReference type="ARBA" id="ARBA00023136"/>
    </source>
</evidence>
<keyword evidence="17" id="KW-1185">Reference proteome</keyword>
<feature type="transmembrane region" description="Helical" evidence="14">
    <location>
        <begin position="237"/>
        <end position="259"/>
    </location>
</feature>
<evidence type="ECO:0000256" key="4">
    <source>
        <dbReference type="ARBA" id="ARBA00022692"/>
    </source>
</evidence>
<protein>
    <recommendedName>
        <fullName evidence="2 12">Protoheme IX farnesyltransferase, mitochondrial</fullName>
        <ecNumber evidence="12">2.5.1.-</ecNumber>
    </recommendedName>
    <alternativeName>
        <fullName evidence="10 12">Heme O synthase</fullName>
    </alternativeName>
</protein>
<evidence type="ECO:0000256" key="1">
    <source>
        <dbReference type="ARBA" id="ARBA00004225"/>
    </source>
</evidence>
<evidence type="ECO:0000256" key="3">
    <source>
        <dbReference type="ARBA" id="ARBA00022679"/>
    </source>
</evidence>
<evidence type="ECO:0000256" key="8">
    <source>
        <dbReference type="ARBA" id="ARBA00023133"/>
    </source>
</evidence>
<feature type="transmembrane region" description="Helical" evidence="14">
    <location>
        <begin position="212"/>
        <end position="231"/>
    </location>
</feature>
<evidence type="ECO:0000256" key="7">
    <source>
        <dbReference type="ARBA" id="ARBA00023128"/>
    </source>
</evidence>
<keyword evidence="8 12" id="KW-0350">Heme biosynthesis</keyword>
<dbReference type="OrthoDB" id="5211at2759"/>
<dbReference type="InterPro" id="IPR044878">
    <property type="entry name" value="UbiA_sf"/>
</dbReference>
<dbReference type="GO" id="GO:0008495">
    <property type="term" value="F:protoheme IX farnesyltransferase activity"/>
    <property type="evidence" value="ECO:0007669"/>
    <property type="project" value="UniProtKB-EC"/>
</dbReference>
<evidence type="ECO:0000256" key="11">
    <source>
        <dbReference type="ARBA" id="ARBA00047690"/>
    </source>
</evidence>
<dbReference type="InterPro" id="IPR016315">
    <property type="entry name" value="Protohaem_IX_farnesylTrfase_mt"/>
</dbReference>
<evidence type="ECO:0000256" key="10">
    <source>
        <dbReference type="ARBA" id="ARBA00030253"/>
    </source>
</evidence>
<proteinExistence type="inferred from homology"/>
<dbReference type="PROSITE" id="PS00943">
    <property type="entry name" value="UBIA"/>
    <property type="match status" value="1"/>
</dbReference>
<keyword evidence="9 12" id="KW-0472">Membrane</keyword>
<dbReference type="EnsemblMetazoa" id="CapteT19609">
    <property type="protein sequence ID" value="CapteP19609"/>
    <property type="gene ID" value="CapteG19609"/>
</dbReference>
<feature type="transmembrane region" description="Helical" evidence="14">
    <location>
        <begin position="343"/>
        <end position="360"/>
    </location>
</feature>
<dbReference type="GO" id="GO:0031966">
    <property type="term" value="C:mitochondrial membrane"/>
    <property type="evidence" value="ECO:0007669"/>
    <property type="project" value="UniProtKB-SubCell"/>
</dbReference>
<name>R7TX06_CAPTE</name>
<dbReference type="FunCoup" id="R7TX06">
    <property type="interactions" value="1132"/>
</dbReference>
<dbReference type="HAMAP" id="MF_00154">
    <property type="entry name" value="CyoE_CtaB"/>
    <property type="match status" value="1"/>
</dbReference>
<dbReference type="CDD" id="cd13957">
    <property type="entry name" value="PT_UbiA_Cox10"/>
    <property type="match status" value="1"/>
</dbReference>
<dbReference type="Proteomes" id="UP000014760">
    <property type="component" value="Unassembled WGS sequence"/>
</dbReference>
<dbReference type="FunFam" id="1.10.357.140:FF:000004">
    <property type="entry name" value="Protoheme IX farnesyltransferase, mitochondrial"/>
    <property type="match status" value="1"/>
</dbReference>
<evidence type="ECO:0000313" key="16">
    <source>
        <dbReference type="EnsemblMetazoa" id="CapteP19609"/>
    </source>
</evidence>
<dbReference type="InterPro" id="IPR000537">
    <property type="entry name" value="UbiA_prenyltransferase"/>
</dbReference>
<evidence type="ECO:0000256" key="2">
    <source>
        <dbReference type="ARBA" id="ARBA00016335"/>
    </source>
</evidence>
<dbReference type="OMA" id="HFWAIGW"/>
<organism evidence="15">
    <name type="scientific">Capitella teleta</name>
    <name type="common">Polychaete worm</name>
    <dbReference type="NCBI Taxonomy" id="283909"/>
    <lineage>
        <taxon>Eukaryota</taxon>
        <taxon>Metazoa</taxon>
        <taxon>Spiralia</taxon>
        <taxon>Lophotrochozoa</taxon>
        <taxon>Annelida</taxon>
        <taxon>Polychaeta</taxon>
        <taxon>Sedentaria</taxon>
        <taxon>Scolecida</taxon>
        <taxon>Capitellidae</taxon>
        <taxon>Capitella</taxon>
    </lineage>
</organism>
<feature type="region of interest" description="Disordered" evidence="13">
    <location>
        <begin position="27"/>
        <end position="50"/>
    </location>
</feature>
<comment type="subcellular location">
    <subcellularLocation>
        <location evidence="1">Mitochondrion membrane</location>
        <topology evidence="1">Multi-pass membrane protein</topology>
    </subcellularLocation>
</comment>
<reference evidence="16" key="3">
    <citation type="submission" date="2015-06" db="UniProtKB">
        <authorList>
            <consortium name="EnsemblMetazoa"/>
        </authorList>
    </citation>
    <scope>IDENTIFICATION</scope>
</reference>
<keyword evidence="4 14" id="KW-0812">Transmembrane</keyword>
<comment type="function">
    <text evidence="12">Converts protoheme IX and farnesyl diphosphate to heme O.</text>
</comment>
<comment type="similarity">
    <text evidence="12">Belongs to the ubiA prenyltransferase family.</text>
</comment>
<keyword evidence="3 12" id="KW-0808">Transferase</keyword>
<dbReference type="Gene3D" id="1.10.357.140">
    <property type="entry name" value="UbiA prenyltransferase"/>
    <property type="match status" value="1"/>
</dbReference>
<evidence type="ECO:0000256" key="14">
    <source>
        <dbReference type="SAM" id="Phobius"/>
    </source>
</evidence>
<accession>R7TX06</accession>
<dbReference type="NCBIfam" id="TIGR01473">
    <property type="entry name" value="cyoE_ctaB"/>
    <property type="match status" value="1"/>
</dbReference>
<feature type="transmembrane region" description="Helical" evidence="14">
    <location>
        <begin position="397"/>
        <end position="415"/>
    </location>
</feature>
<dbReference type="PANTHER" id="PTHR43448:SF2">
    <property type="entry name" value="PROTOHEME IX FARNESYLTRANSFERASE, MITOCHONDRIAL"/>
    <property type="match status" value="1"/>
</dbReference>
<evidence type="ECO:0000256" key="12">
    <source>
        <dbReference type="PIRNR" id="PIRNR001773"/>
    </source>
</evidence>
<evidence type="ECO:0000256" key="6">
    <source>
        <dbReference type="ARBA" id="ARBA00022989"/>
    </source>
</evidence>
<sequence>MERTLRLSRSLFTVSSNCGWSRSFVHSSSRVSSTPNPGQKISSSENEESTIEKENFEDVTIFHKPSKHMFDIKLKSGSNHFSFFLRKSNRMVNLSFEEKFRQDGPHSSLVQEPSDTVPPMQSIDEIMWKEVKPVDWKKLPEIYLQLSKMRLTGLVVVTTMAGFVMAPAVFNPVTFALCTVGTALNSAAANAINQYFEVPYDSQMNRTKNRPLVRGVISPLHGVTFAAIAGLTGSSILLFGVNPLTAGLGAFNLAFYTLAYTPMKRLTVYNTWVGSVVGAIPPMMGWTACAGTLDPGAWLLGGILFAWQFPHFKALSWNLRQDYSRAGYRMTCVTNPEQCKRVALRYSVALLLLCPLAPVLNVTTWTFAADSLPINAYLTFLAWNFYRQGDSNSSRKLFRFTLIHIPAILILMLISKTHNDEAAPRVEPIPQ</sequence>
<evidence type="ECO:0000313" key="15">
    <source>
        <dbReference type="EMBL" id="ELT98443.1"/>
    </source>
</evidence>
<dbReference type="EMBL" id="KB307920">
    <property type="protein sequence ID" value="ELT98443.1"/>
    <property type="molecule type" value="Genomic_DNA"/>
</dbReference>
<dbReference type="InterPro" id="IPR006369">
    <property type="entry name" value="Protohaem_IX_farnesylTrfase"/>
</dbReference>
<keyword evidence="7 12" id="KW-0496">Mitochondrion</keyword>